<accession>A0A0N8GSP7</accession>
<reference evidence="5 6" key="1">
    <citation type="submission" date="2015-07" db="EMBL/GenBank/DDBJ databases">
        <title>Genome sequence of Levilinea saccharolytica DSM 16555.</title>
        <authorList>
            <person name="Hemp J."/>
            <person name="Ward L.M."/>
            <person name="Pace L.A."/>
            <person name="Fischer W.W."/>
        </authorList>
    </citation>
    <scope>NUCLEOTIDE SEQUENCE [LARGE SCALE GENOMIC DNA]</scope>
    <source>
        <strain evidence="5 6">KIBI-1</strain>
    </source>
</reference>
<comment type="caution">
    <text evidence="5">The sequence shown here is derived from an EMBL/GenBank/DDBJ whole genome shotgun (WGS) entry which is preliminary data.</text>
</comment>
<evidence type="ECO:0000256" key="1">
    <source>
        <dbReference type="ARBA" id="ARBA00001964"/>
    </source>
</evidence>
<comment type="cofactor">
    <cofactor evidence="1">
        <name>thiamine diphosphate</name>
        <dbReference type="ChEBI" id="CHEBI:58937"/>
    </cofactor>
</comment>
<keyword evidence="3" id="KW-0786">Thiamine pyrophosphate</keyword>
<evidence type="ECO:0000313" key="6">
    <source>
        <dbReference type="Proteomes" id="UP000050501"/>
    </source>
</evidence>
<dbReference type="InterPro" id="IPR005475">
    <property type="entry name" value="Transketolase-like_Pyr-bd"/>
</dbReference>
<dbReference type="InterPro" id="IPR033248">
    <property type="entry name" value="Transketolase_C"/>
</dbReference>
<dbReference type="PANTHER" id="PTHR43257:SF2">
    <property type="entry name" value="PYRUVATE DEHYDROGENASE E1 COMPONENT SUBUNIT BETA"/>
    <property type="match status" value="1"/>
</dbReference>
<dbReference type="STRING" id="229921.ADN01_03170"/>
<evidence type="ECO:0000313" key="5">
    <source>
        <dbReference type="EMBL" id="KPL89890.1"/>
    </source>
</evidence>
<dbReference type="InterPro" id="IPR009014">
    <property type="entry name" value="Transketo_C/PFOR_II"/>
</dbReference>
<organism evidence="5 6">
    <name type="scientific">Levilinea saccharolytica</name>
    <dbReference type="NCBI Taxonomy" id="229921"/>
    <lineage>
        <taxon>Bacteria</taxon>
        <taxon>Bacillati</taxon>
        <taxon>Chloroflexota</taxon>
        <taxon>Anaerolineae</taxon>
        <taxon>Anaerolineales</taxon>
        <taxon>Anaerolineaceae</taxon>
        <taxon>Levilinea</taxon>
    </lineage>
</organism>
<evidence type="ECO:0000259" key="4">
    <source>
        <dbReference type="SMART" id="SM00861"/>
    </source>
</evidence>
<protein>
    <submittedName>
        <fullName evidence="5">2-oxoisovalerate dehydrogenase</fullName>
    </submittedName>
</protein>
<keyword evidence="6" id="KW-1185">Reference proteome</keyword>
<dbReference type="NCBIfam" id="NF006667">
    <property type="entry name" value="PRK09212.1"/>
    <property type="match status" value="1"/>
</dbReference>
<dbReference type="SUPFAM" id="SSF52518">
    <property type="entry name" value="Thiamin diphosphate-binding fold (THDP-binding)"/>
    <property type="match status" value="1"/>
</dbReference>
<gene>
    <name evidence="5" type="ORF">ADN01_03170</name>
</gene>
<keyword evidence="2" id="KW-0560">Oxidoreductase</keyword>
<name>A0A0N8GSP7_9CHLR</name>
<dbReference type="Pfam" id="PF02779">
    <property type="entry name" value="Transket_pyr"/>
    <property type="match status" value="1"/>
</dbReference>
<dbReference type="AlphaFoldDB" id="A0A0N8GSP7"/>
<dbReference type="PATRIC" id="fig|229921.5.peg.3014"/>
<dbReference type="FunFam" id="3.40.50.970:FF:000001">
    <property type="entry name" value="Pyruvate dehydrogenase E1 beta subunit"/>
    <property type="match status" value="1"/>
</dbReference>
<dbReference type="PANTHER" id="PTHR43257">
    <property type="entry name" value="PYRUVATE DEHYDROGENASE E1 COMPONENT BETA SUBUNIT"/>
    <property type="match status" value="1"/>
</dbReference>
<dbReference type="Pfam" id="PF02780">
    <property type="entry name" value="Transketolase_C"/>
    <property type="match status" value="1"/>
</dbReference>
<dbReference type="EMBL" id="LGCM01000014">
    <property type="protein sequence ID" value="KPL89890.1"/>
    <property type="molecule type" value="Genomic_DNA"/>
</dbReference>
<evidence type="ECO:0000256" key="2">
    <source>
        <dbReference type="ARBA" id="ARBA00023002"/>
    </source>
</evidence>
<sequence>MWRRCAVPEMTLIDAVRMAMDEEMARDPNVFIVGEDVGVRGGVFRATVGLFDKYGPERVIDSPLAELSIVGVGIGAALYGMRPICEIQFADFIYPAFNQIVSEAAKMCYRSNGDWTVPMVIRAPYGGGIGGGLYHSQSVEAFFTHVPGLKVVIPSNPYDAKGLLKSAVRDPNPVMFFEPKKGYRLIRGEVPEGEYTVPIGPAQVTRAGADVSVFAYGMMHHYTLQAAEKLAAEGVDVEVVDLRTLYPVDRETILASVRKTGKALIVHEDNLTGGYGAEIAATIAEHAFQDLDAPVRRLAGPDVPGVPFSHPLQDWFMPNPDKIAAALRELAAF</sequence>
<dbReference type="Gene3D" id="3.40.50.970">
    <property type="match status" value="1"/>
</dbReference>
<feature type="domain" description="Transketolase-like pyrimidine-binding" evidence="4">
    <location>
        <begin position="10"/>
        <end position="185"/>
    </location>
</feature>
<evidence type="ECO:0000256" key="3">
    <source>
        <dbReference type="ARBA" id="ARBA00023052"/>
    </source>
</evidence>
<dbReference type="Gene3D" id="3.40.50.920">
    <property type="match status" value="1"/>
</dbReference>
<dbReference type="FunFam" id="3.40.50.920:FF:000001">
    <property type="entry name" value="Pyruvate dehydrogenase E1 beta subunit"/>
    <property type="match status" value="1"/>
</dbReference>
<dbReference type="GO" id="GO:0016491">
    <property type="term" value="F:oxidoreductase activity"/>
    <property type="evidence" value="ECO:0007669"/>
    <property type="project" value="UniProtKB-KW"/>
</dbReference>
<dbReference type="SUPFAM" id="SSF52922">
    <property type="entry name" value="TK C-terminal domain-like"/>
    <property type="match status" value="1"/>
</dbReference>
<dbReference type="InterPro" id="IPR029061">
    <property type="entry name" value="THDP-binding"/>
</dbReference>
<dbReference type="CDD" id="cd07036">
    <property type="entry name" value="TPP_PYR_E1-PDHc-beta_like"/>
    <property type="match status" value="1"/>
</dbReference>
<dbReference type="Proteomes" id="UP000050501">
    <property type="component" value="Unassembled WGS sequence"/>
</dbReference>
<proteinExistence type="predicted"/>
<dbReference type="SMART" id="SM00861">
    <property type="entry name" value="Transket_pyr"/>
    <property type="match status" value="1"/>
</dbReference>